<comment type="caution">
    <text evidence="1">The sequence shown here is derived from an EMBL/GenBank/DDBJ whole genome shotgun (WGS) entry which is preliminary data.</text>
</comment>
<proteinExistence type="predicted"/>
<dbReference type="EMBL" id="LRXL01000026">
    <property type="protein sequence ID" value="OAB80136.1"/>
    <property type="molecule type" value="Genomic_DNA"/>
</dbReference>
<dbReference type="AlphaFoldDB" id="A0A167IYI7"/>
<name>A0A167IYI7_9FLAO</name>
<dbReference type="STRING" id="1763537.ULVI_05200"/>
<keyword evidence="2" id="KW-1185">Reference proteome</keyword>
<dbReference type="OrthoDB" id="163809at2"/>
<gene>
    <name evidence="1" type="ORF">ULVI_05200</name>
</gene>
<evidence type="ECO:0000313" key="1">
    <source>
        <dbReference type="EMBL" id="OAB80136.1"/>
    </source>
</evidence>
<protein>
    <submittedName>
        <fullName evidence="1">Uncharacterized protein</fullName>
    </submittedName>
</protein>
<organism evidence="1 2">
    <name type="scientific">Cochleicola gelatinilyticus</name>
    <dbReference type="NCBI Taxonomy" id="1763537"/>
    <lineage>
        <taxon>Bacteria</taxon>
        <taxon>Pseudomonadati</taxon>
        <taxon>Bacteroidota</taxon>
        <taxon>Flavobacteriia</taxon>
        <taxon>Flavobacteriales</taxon>
        <taxon>Flavobacteriaceae</taxon>
        <taxon>Cochleicola</taxon>
    </lineage>
</organism>
<sequence length="141" mass="15689">MKKTLFILAIICSTFVYGQKETPVEVPKIAMKVPFGESITINETTITFKKVLEDSRCPKEVNCIWAGRIKILVEVSKDGTTAETKELIFGQTRPGESESKQIATLNGKTYVGMNVTPYPQEEGISDPSKYALLLVKKTNKE</sequence>
<reference evidence="1 2" key="1">
    <citation type="submission" date="2016-02" db="EMBL/GenBank/DDBJ databases">
        <title>Ulvibacter sp. LPB0005, isolated from Thais luteostoma.</title>
        <authorList>
            <person name="Shin S.-K."/>
            <person name="Yi H."/>
        </authorList>
    </citation>
    <scope>NUCLEOTIDE SEQUENCE [LARGE SCALE GENOMIC DNA]</scope>
    <source>
        <strain evidence="1 2">LPB0005</strain>
    </source>
</reference>
<dbReference type="RefSeq" id="WP_068590422.1">
    <property type="nucleotide sequence ID" value="NZ_LRXL01000026.1"/>
</dbReference>
<accession>A0A167IYI7</accession>
<dbReference type="Proteomes" id="UP000077013">
    <property type="component" value="Unassembled WGS sequence"/>
</dbReference>
<evidence type="ECO:0000313" key="2">
    <source>
        <dbReference type="Proteomes" id="UP000077013"/>
    </source>
</evidence>